<evidence type="ECO:0000256" key="13">
    <source>
        <dbReference type="ARBA" id="ARBA00044919"/>
    </source>
</evidence>
<organism evidence="21 22">
    <name type="scientific">Saitoella complicata (strain BCRC 22490 / CBS 7301 / JCM 7358 / NBRC 10748 / NRRL Y-17804)</name>
    <dbReference type="NCBI Taxonomy" id="698492"/>
    <lineage>
        <taxon>Eukaryota</taxon>
        <taxon>Fungi</taxon>
        <taxon>Dikarya</taxon>
        <taxon>Ascomycota</taxon>
        <taxon>Taphrinomycotina</taxon>
        <taxon>Taphrinomycotina incertae sedis</taxon>
        <taxon>Saitoella</taxon>
    </lineage>
</organism>
<comment type="catalytic activity">
    <reaction evidence="3">
        <text>L-histidyl-glycine(out) = L-histidyl-glycine(in)</text>
        <dbReference type="Rhea" id="RHEA:79395"/>
        <dbReference type="ChEBI" id="CHEBI:229957"/>
    </reaction>
</comment>
<feature type="transmembrane region" description="Helical" evidence="20">
    <location>
        <begin position="201"/>
        <end position="224"/>
    </location>
</feature>
<reference evidence="21 22" key="1">
    <citation type="journal article" date="2011" name="J. Gen. Appl. Microbiol.">
        <title>Draft genome sequencing of the enigmatic yeast Saitoella complicata.</title>
        <authorList>
            <person name="Nishida H."/>
            <person name="Hamamoto M."/>
            <person name="Sugiyama J."/>
        </authorList>
    </citation>
    <scope>NUCLEOTIDE SEQUENCE [LARGE SCALE GENOMIC DNA]</scope>
    <source>
        <strain evidence="21 22">NRRL Y-17804</strain>
    </source>
</reference>
<evidence type="ECO:0000256" key="8">
    <source>
        <dbReference type="ARBA" id="ARBA00044898"/>
    </source>
</evidence>
<evidence type="ECO:0000256" key="10">
    <source>
        <dbReference type="ARBA" id="ARBA00044900"/>
    </source>
</evidence>
<evidence type="ECO:0000256" key="1">
    <source>
        <dbReference type="ARBA" id="ARBA00004141"/>
    </source>
</evidence>
<dbReference type="RefSeq" id="XP_019026709.1">
    <property type="nucleotide sequence ID" value="XM_019168924.1"/>
</dbReference>
<evidence type="ECO:0000256" key="9">
    <source>
        <dbReference type="ARBA" id="ARBA00044899"/>
    </source>
</evidence>
<evidence type="ECO:0000256" key="4">
    <source>
        <dbReference type="ARBA" id="ARBA00044881"/>
    </source>
</evidence>
<dbReference type="OrthoDB" id="10255148at2759"/>
<gene>
    <name evidence="21" type="ORF">G7K_0256-t1</name>
</gene>
<feature type="transmembrane region" description="Helical" evidence="20">
    <location>
        <begin position="331"/>
        <end position="355"/>
    </location>
</feature>
<comment type="caution">
    <text evidence="21">The sequence shown here is derived from an EMBL/GenBank/DDBJ whole genome shotgun (WGS) entry which is preliminary data.</text>
</comment>
<comment type="catalytic activity">
    <reaction evidence="8">
        <text>L-aspartyl-L-lysine(out) = L-aspartyl-L-lysine(in)</text>
        <dbReference type="Rhea" id="RHEA:79411"/>
        <dbReference type="ChEBI" id="CHEBI:229953"/>
    </reaction>
</comment>
<accession>A0A0E9N8I5</accession>
<reference evidence="21 22" key="3">
    <citation type="journal article" date="2015" name="Genome Announc.">
        <title>Draft Genome Sequence of the Archiascomycetous Yeast Saitoella complicata.</title>
        <authorList>
            <person name="Yamauchi K."/>
            <person name="Kondo S."/>
            <person name="Hamamoto M."/>
            <person name="Takahashi Y."/>
            <person name="Ogura Y."/>
            <person name="Hayashi T."/>
            <person name="Nishida H."/>
        </authorList>
    </citation>
    <scope>NUCLEOTIDE SEQUENCE [LARGE SCALE GENOMIC DNA]</scope>
    <source>
        <strain evidence="21 22">NRRL Y-17804</strain>
    </source>
</reference>
<evidence type="ECO:0000256" key="6">
    <source>
        <dbReference type="ARBA" id="ARBA00044891"/>
    </source>
</evidence>
<dbReference type="InterPro" id="IPR036259">
    <property type="entry name" value="MFS_trans_sf"/>
</dbReference>
<comment type="subcellular location">
    <subcellularLocation>
        <location evidence="1">Membrane</location>
        <topology evidence="1">Multi-pass membrane protein</topology>
    </subcellularLocation>
</comment>
<comment type="catalytic activity">
    <reaction evidence="14">
        <text>L-lysyl-glycine(out) = L-lysyl-glycine(in)</text>
        <dbReference type="Rhea" id="RHEA:79407"/>
        <dbReference type="ChEBI" id="CHEBI:191202"/>
    </reaction>
</comment>
<dbReference type="Gene3D" id="1.20.1250.20">
    <property type="entry name" value="MFS general substrate transporter like domains"/>
    <property type="match status" value="2"/>
</dbReference>
<evidence type="ECO:0000256" key="18">
    <source>
        <dbReference type="ARBA" id="ARBA00046376"/>
    </source>
</evidence>
<feature type="transmembrane region" description="Helical" evidence="20">
    <location>
        <begin position="109"/>
        <end position="128"/>
    </location>
</feature>
<dbReference type="GO" id="GO:0016020">
    <property type="term" value="C:membrane"/>
    <property type="evidence" value="ECO:0007669"/>
    <property type="project" value="UniProtKB-SubCell"/>
</dbReference>
<dbReference type="SUPFAM" id="SSF103473">
    <property type="entry name" value="MFS general substrate transporter"/>
    <property type="match status" value="1"/>
</dbReference>
<evidence type="ECO:0000256" key="12">
    <source>
        <dbReference type="ARBA" id="ARBA00044912"/>
    </source>
</evidence>
<reference evidence="21 22" key="2">
    <citation type="journal article" date="2014" name="J. Gen. Appl. Microbiol.">
        <title>The early diverging ascomycetous budding yeast Saitoella complicata has three histone deacetylases belonging to the Clr6, Hos2, and Rpd3 lineages.</title>
        <authorList>
            <person name="Nishida H."/>
            <person name="Matsumoto T."/>
            <person name="Kondo S."/>
            <person name="Hamamoto M."/>
            <person name="Yoshikawa H."/>
        </authorList>
    </citation>
    <scope>NUCLEOTIDE SEQUENCE [LARGE SCALE GENOMIC DNA]</scope>
    <source>
        <strain evidence="21 22">NRRL Y-17804</strain>
    </source>
</reference>
<comment type="catalytic activity">
    <reaction evidence="13">
        <text>L-alanyl-L-lysine(out) = L-alanyl-L-lysine(in)</text>
        <dbReference type="Rhea" id="RHEA:79415"/>
        <dbReference type="ChEBI" id="CHEBI:192470"/>
    </reaction>
</comment>
<sequence length="616" mass="66513">MPGLFGTRREQEPRQHFVGFQLQPLEHEASPSGSQISLPLFGKKDKGEHIEHGQGSPFVGSPLRGGTPIAGQGGSRGHARQVTGEEGDEATEDEEQQPRDKLDFRARMFILFVACTFSIGSHFAQTLGPLLPLLKSRLGIPDRTLTSLLSSQTLLNTVIPLLAGLLVARHGTLRSSLFATSTLFIGEFIALFGVLMSKIGWLVTGLVVFGMGVSPLALIQETLLVQVFGAHERAGLALAVGLVAGKGTSFIAAETISSMTKSHAGLTTPFAVGTALTALGVGMNITWIVWSIRRSRAEEERLRIQAFGARGFTPIHAEKEDVVRLSVTERVYALPGLFYLYLGVAVGVGCVWLPFVNLSTEVLVERYGMTSDKAAGWAGWVLALPILLYPAAGWVTDRYGHRLTLLLVSTLFTLASYSLLLAKSLPGSATLALVTFAIGYGAGPLLMVVTAQRLVGAESVSIALGGWKMLEMMGTTLTQTWSGILLDQEKEFDIQPFNAVLAILWACNFVVAGLVAILLVLDKHQMGGYLNASTPSSTGPPIPSNSRYAQLPQMENEDDEAYVDRIERERREGKVVTLSEEEVRGRRRARWCGGVLAVGGVVVWGSYVWVLVDELS</sequence>
<evidence type="ECO:0000256" key="11">
    <source>
        <dbReference type="ARBA" id="ARBA00044903"/>
    </source>
</evidence>
<feature type="transmembrane region" description="Helical" evidence="20">
    <location>
        <begin position="499"/>
        <end position="521"/>
    </location>
</feature>
<comment type="catalytic activity">
    <reaction evidence="12">
        <text>L-histidyl-L-alpha-amino acid(out) = L-histidyl-L-alpha-amino acid(in)</text>
        <dbReference type="Rhea" id="RHEA:79379"/>
        <dbReference type="ChEBI" id="CHEBI:229964"/>
    </reaction>
</comment>
<comment type="catalytic activity">
    <reaction evidence="4">
        <text>L-alpha-aminoacyl-L-arginine(out) = L-alpha-aminoacyl-L-arginine(in)</text>
        <dbReference type="Rhea" id="RHEA:79367"/>
        <dbReference type="ChEBI" id="CHEBI:229968"/>
    </reaction>
</comment>
<comment type="catalytic activity">
    <reaction evidence="2">
        <text>L-lysyl-L-alanine(out) = L-lysyl-L-alanine(in)</text>
        <dbReference type="Rhea" id="RHEA:79399"/>
        <dbReference type="ChEBI" id="CHEBI:229954"/>
    </reaction>
</comment>
<dbReference type="CDD" id="cd06174">
    <property type="entry name" value="MFS"/>
    <property type="match status" value="1"/>
</dbReference>
<evidence type="ECO:0000256" key="3">
    <source>
        <dbReference type="ARBA" id="ARBA00044878"/>
    </source>
</evidence>
<feature type="transmembrane region" description="Helical" evidence="20">
    <location>
        <begin position="175"/>
        <end position="195"/>
    </location>
</feature>
<dbReference type="InterPro" id="IPR011701">
    <property type="entry name" value="MFS"/>
</dbReference>
<comment type="subunit">
    <text evidence="18">Homodimer. Interacts with lysosomal protein GLMP (via lumenal domain); the interaction starts while both proteins are still in the endoplasmic reticulum and is required for stabilization of MFSD1 in lysosomes but has no direct effect on its targeting to lysosomes or transporter activity.</text>
</comment>
<evidence type="ECO:0000256" key="14">
    <source>
        <dbReference type="ARBA" id="ARBA00044924"/>
    </source>
</evidence>
<dbReference type="InterPro" id="IPR052187">
    <property type="entry name" value="MFSD1"/>
</dbReference>
<feature type="compositionally biased region" description="Acidic residues" evidence="19">
    <location>
        <begin position="85"/>
        <end position="95"/>
    </location>
</feature>
<comment type="catalytic activity">
    <reaction evidence="5">
        <text>L-alpha-aminoacyl-L-histidine(out) = L-alpha-aminoacyl-L-histidine(in)</text>
        <dbReference type="Rhea" id="RHEA:79375"/>
        <dbReference type="ChEBI" id="CHEBI:229967"/>
    </reaction>
</comment>
<proteinExistence type="predicted"/>
<evidence type="ECO:0000256" key="20">
    <source>
        <dbReference type="SAM" id="Phobius"/>
    </source>
</evidence>
<feature type="transmembrane region" description="Helical" evidence="20">
    <location>
        <begin position="591"/>
        <end position="612"/>
    </location>
</feature>
<feature type="transmembrane region" description="Helical" evidence="20">
    <location>
        <begin position="375"/>
        <end position="396"/>
    </location>
</feature>
<evidence type="ECO:0000256" key="17">
    <source>
        <dbReference type="ARBA" id="ARBA00045709"/>
    </source>
</evidence>
<comment type="catalytic activity">
    <reaction evidence="7">
        <text>L-alpha-aminoacyl-L-lysine(out) = L-alpha-aminoacyl-L-lysine(in)</text>
        <dbReference type="Rhea" id="RHEA:79383"/>
        <dbReference type="ChEBI" id="CHEBI:229966"/>
    </reaction>
</comment>
<comment type="catalytic activity">
    <reaction evidence="10">
        <text>L-lysyl-L-lysine(out) = L-lysyl-L-lysine(in)</text>
        <dbReference type="Rhea" id="RHEA:79403"/>
        <dbReference type="ChEBI" id="CHEBI:229956"/>
    </reaction>
</comment>
<dbReference type="PANTHER" id="PTHR23512">
    <property type="entry name" value="MAJOR FACILITATOR SUPERFAMILY DOMAIN-CONTAINING PROTEIN 1"/>
    <property type="match status" value="1"/>
</dbReference>
<evidence type="ECO:0000256" key="16">
    <source>
        <dbReference type="ARBA" id="ARBA00045018"/>
    </source>
</evidence>
<feature type="transmembrane region" description="Helical" evidence="20">
    <location>
        <begin position="428"/>
        <end position="448"/>
    </location>
</feature>
<feature type="transmembrane region" description="Helical" evidence="20">
    <location>
        <begin position="236"/>
        <end position="258"/>
    </location>
</feature>
<dbReference type="AlphaFoldDB" id="A0A0E9N8I5"/>
<evidence type="ECO:0000313" key="22">
    <source>
        <dbReference type="Proteomes" id="UP000033140"/>
    </source>
</evidence>
<keyword evidence="20" id="KW-0472">Membrane</keyword>
<evidence type="ECO:0000256" key="2">
    <source>
        <dbReference type="ARBA" id="ARBA00044876"/>
    </source>
</evidence>
<evidence type="ECO:0000256" key="15">
    <source>
        <dbReference type="ARBA" id="ARBA00044985"/>
    </source>
</evidence>
<dbReference type="STRING" id="698492.A0A0E9N8I5"/>
<dbReference type="GO" id="GO:0022857">
    <property type="term" value="F:transmembrane transporter activity"/>
    <property type="evidence" value="ECO:0007669"/>
    <property type="project" value="InterPro"/>
</dbReference>
<evidence type="ECO:0000256" key="7">
    <source>
        <dbReference type="ARBA" id="ARBA00044893"/>
    </source>
</evidence>
<evidence type="ECO:0000256" key="5">
    <source>
        <dbReference type="ARBA" id="ARBA00044884"/>
    </source>
</evidence>
<keyword evidence="20" id="KW-1133">Transmembrane helix</keyword>
<dbReference type="Pfam" id="PF07690">
    <property type="entry name" value="MFS_1"/>
    <property type="match status" value="1"/>
</dbReference>
<feature type="region of interest" description="Disordered" evidence="19">
    <location>
        <begin position="25"/>
        <end position="98"/>
    </location>
</feature>
<keyword evidence="20" id="KW-0812">Transmembrane</keyword>
<comment type="function">
    <text evidence="17">Lysosomal dipeptide uniporter that selectively exports lysine, arginine or histidine-containing dipeptides with a net positive charge from the lysosome lumen into the cytosol. Could play a role in a specific type of protein O-glycosylation indirectly regulating macrophages migration and tissue invasion. Also essential for liver homeostasis.</text>
</comment>
<feature type="transmembrane region" description="Helical" evidence="20">
    <location>
        <begin position="403"/>
        <end position="422"/>
    </location>
</feature>
<protein>
    <recommendedName>
        <fullName evidence="15">Lysosomal dipeptide transporter MFSD1</fullName>
    </recommendedName>
    <alternativeName>
        <fullName evidence="16">Major facilitator superfamily domain-containing protein 1</fullName>
    </alternativeName>
</protein>
<comment type="catalytic activity">
    <reaction evidence="9">
        <text>L-arginyl-L-alpha-amino acid(out) = L-arginyl-L-alpha-amino acid(in)</text>
        <dbReference type="Rhea" id="RHEA:79371"/>
        <dbReference type="ChEBI" id="CHEBI:84315"/>
    </reaction>
</comment>
<dbReference type="EMBL" id="BACD03000002">
    <property type="protein sequence ID" value="GAO46011.1"/>
    <property type="molecule type" value="Genomic_DNA"/>
</dbReference>
<feature type="transmembrane region" description="Helical" evidence="20">
    <location>
        <begin position="270"/>
        <end position="292"/>
    </location>
</feature>
<feature type="compositionally biased region" description="Basic and acidic residues" evidence="19">
    <location>
        <begin position="42"/>
        <end position="52"/>
    </location>
</feature>
<evidence type="ECO:0000256" key="19">
    <source>
        <dbReference type="SAM" id="MobiDB-lite"/>
    </source>
</evidence>
<feature type="transmembrane region" description="Helical" evidence="20">
    <location>
        <begin position="148"/>
        <end position="168"/>
    </location>
</feature>
<comment type="catalytic activity">
    <reaction evidence="6">
        <text>L-lysyl-L-alpha-amino acid(out) = L-lysyl-L-alpha-amino acid(in)</text>
        <dbReference type="Rhea" id="RHEA:79387"/>
        <dbReference type="ChEBI" id="CHEBI:229965"/>
    </reaction>
</comment>
<keyword evidence="22" id="KW-1185">Reference proteome</keyword>
<name>A0A0E9N8I5_SAICN</name>
<comment type="catalytic activity">
    <reaction evidence="11">
        <text>L-arginyl-glycine(out) = L-arginyl-glycine(in)</text>
        <dbReference type="Rhea" id="RHEA:79391"/>
        <dbReference type="ChEBI" id="CHEBI:229955"/>
    </reaction>
</comment>
<evidence type="ECO:0000313" key="21">
    <source>
        <dbReference type="EMBL" id="GAO46011.1"/>
    </source>
</evidence>
<feature type="transmembrane region" description="Helical" evidence="20">
    <location>
        <begin position="460"/>
        <end position="479"/>
    </location>
</feature>
<dbReference type="PANTHER" id="PTHR23512:SF12">
    <property type="entry name" value="TRANSPORTER, PUTATIVE (AFU_ORTHOLOGUE AFUA_4G00260)-RELATED"/>
    <property type="match status" value="1"/>
</dbReference>
<dbReference type="Proteomes" id="UP000033140">
    <property type="component" value="Unassembled WGS sequence"/>
</dbReference>